<accession>A0A0D5A041</accession>
<dbReference type="EMBL" id="KM659091">
    <property type="protein sequence ID" value="AJW29907.1"/>
    <property type="molecule type" value="Genomic_DNA"/>
</dbReference>
<gene>
    <name evidence="1" type="ORF">pLM19O1_p37</name>
</gene>
<protein>
    <submittedName>
        <fullName evidence="1">Uncharacterized protein</fullName>
    </submittedName>
</protein>
<sequence length="44" mass="4670">MNAIHGASQAASLLPASFAGIVLTESFNPDAERIFWSNAPILKL</sequence>
<reference evidence="1" key="1">
    <citation type="submission" date="2014-09" db="EMBL/GenBank/DDBJ databases">
        <title>The mobilome of the heavy metals and metalloids hypertolerant bacteria from the Lubin copper mine (Poland).</title>
        <authorList>
            <person name="Dziewit L."/>
            <person name="Bartosik D."/>
        </authorList>
    </citation>
    <scope>NUCLEOTIDE SEQUENCE</scope>
    <source>
        <plasmid evidence="1">pLM19O1</plasmid>
    </source>
</reference>
<dbReference type="RefSeq" id="WP_282183090.1">
    <property type="nucleotide sequence ID" value="NZ_KM659091.1"/>
</dbReference>
<name>A0A0D5A041_9HYPH</name>
<keyword evidence="1" id="KW-0614">Plasmid</keyword>
<dbReference type="AlphaFoldDB" id="A0A0D5A041"/>
<proteinExistence type="predicted"/>
<organism evidence="1">
    <name type="scientific">Ochrobactrum sp. LM19</name>
    <dbReference type="NCBI Taxonomy" id="1449781"/>
    <lineage>
        <taxon>Bacteria</taxon>
        <taxon>Pseudomonadati</taxon>
        <taxon>Pseudomonadota</taxon>
        <taxon>Alphaproteobacteria</taxon>
        <taxon>Hyphomicrobiales</taxon>
        <taxon>Brucellaceae</taxon>
        <taxon>Brucella/Ochrobactrum group</taxon>
        <taxon>Ochrobactrum</taxon>
    </lineage>
</organism>
<evidence type="ECO:0000313" key="1">
    <source>
        <dbReference type="EMBL" id="AJW29907.1"/>
    </source>
</evidence>
<geneLocation type="plasmid" evidence="1">
    <name>pLM19O1</name>
</geneLocation>